<gene>
    <name evidence="9" type="ORF">ABXR19_11090</name>
</gene>
<proteinExistence type="predicted"/>
<dbReference type="PROSITE" id="PS50110">
    <property type="entry name" value="RESPONSE_REGULATORY"/>
    <property type="match status" value="1"/>
</dbReference>
<dbReference type="CDD" id="cd17535">
    <property type="entry name" value="REC_NarL-like"/>
    <property type="match status" value="1"/>
</dbReference>
<keyword evidence="5" id="KW-0804">Transcription</keyword>
<dbReference type="Gene3D" id="1.10.10.60">
    <property type="entry name" value="Homeodomain-like"/>
    <property type="match status" value="1"/>
</dbReference>
<comment type="caution">
    <text evidence="9">The sequence shown here is derived from an EMBL/GenBank/DDBJ whole genome shotgun (WGS) entry which is preliminary data.</text>
</comment>
<keyword evidence="3" id="KW-0805">Transcription regulation</keyword>
<feature type="domain" description="Response regulatory" evidence="8">
    <location>
        <begin position="8"/>
        <end position="127"/>
    </location>
</feature>
<evidence type="ECO:0000313" key="9">
    <source>
        <dbReference type="EMBL" id="MET7014734.1"/>
    </source>
</evidence>
<dbReference type="RefSeq" id="WP_354601190.1">
    <property type="nucleotide sequence ID" value="NZ_JBEWZI010000010.1"/>
</dbReference>
<protein>
    <submittedName>
        <fullName evidence="9">Sigma-54 dependent transcriptional regulator</fullName>
    </submittedName>
</protein>
<evidence type="ECO:0000256" key="4">
    <source>
        <dbReference type="ARBA" id="ARBA00023125"/>
    </source>
</evidence>
<feature type="modified residue" description="4-aspartylphosphate" evidence="6">
    <location>
        <position position="57"/>
    </location>
</feature>
<dbReference type="PANTHER" id="PTHR32071:SF117">
    <property type="entry name" value="PTS-DEPENDENT DIHYDROXYACETONE KINASE OPERON REGULATORY PROTEIN-RELATED"/>
    <property type="match status" value="1"/>
</dbReference>
<dbReference type="Gene3D" id="1.10.8.60">
    <property type="match status" value="1"/>
</dbReference>
<dbReference type="InterPro" id="IPR009057">
    <property type="entry name" value="Homeodomain-like_sf"/>
</dbReference>
<evidence type="ECO:0000259" key="8">
    <source>
        <dbReference type="PROSITE" id="PS50110"/>
    </source>
</evidence>
<name>A0ABV2TLC8_9RHOO</name>
<dbReference type="InterPro" id="IPR002197">
    <property type="entry name" value="HTH_Fis"/>
</dbReference>
<keyword evidence="4" id="KW-0238">DNA-binding</keyword>
<dbReference type="SUPFAM" id="SSF46689">
    <property type="entry name" value="Homeodomain-like"/>
    <property type="match status" value="1"/>
</dbReference>
<dbReference type="PROSITE" id="PS00688">
    <property type="entry name" value="SIGMA54_INTERACT_3"/>
    <property type="match status" value="1"/>
</dbReference>
<dbReference type="InterPro" id="IPR011006">
    <property type="entry name" value="CheY-like_superfamily"/>
</dbReference>
<organism evidence="9 10">
    <name type="scientific">Uliginosibacterium flavum</name>
    <dbReference type="NCBI Taxonomy" id="1396831"/>
    <lineage>
        <taxon>Bacteria</taxon>
        <taxon>Pseudomonadati</taxon>
        <taxon>Pseudomonadota</taxon>
        <taxon>Betaproteobacteria</taxon>
        <taxon>Rhodocyclales</taxon>
        <taxon>Zoogloeaceae</taxon>
        <taxon>Uliginosibacterium</taxon>
    </lineage>
</organism>
<dbReference type="PRINTS" id="PR01590">
    <property type="entry name" value="HTHFIS"/>
</dbReference>
<dbReference type="InterPro" id="IPR002078">
    <property type="entry name" value="Sigma_54_int"/>
</dbReference>
<evidence type="ECO:0000256" key="2">
    <source>
        <dbReference type="ARBA" id="ARBA00022840"/>
    </source>
</evidence>
<dbReference type="SUPFAM" id="SSF52540">
    <property type="entry name" value="P-loop containing nucleoside triphosphate hydrolases"/>
    <property type="match status" value="1"/>
</dbReference>
<dbReference type="SMART" id="SM00448">
    <property type="entry name" value="REC"/>
    <property type="match status" value="1"/>
</dbReference>
<dbReference type="InterPro" id="IPR058031">
    <property type="entry name" value="AAA_lid_NorR"/>
</dbReference>
<dbReference type="Pfam" id="PF00072">
    <property type="entry name" value="Response_reg"/>
    <property type="match status" value="1"/>
</dbReference>
<evidence type="ECO:0000256" key="1">
    <source>
        <dbReference type="ARBA" id="ARBA00022741"/>
    </source>
</evidence>
<dbReference type="Gene3D" id="3.40.50.300">
    <property type="entry name" value="P-loop containing nucleotide triphosphate hydrolases"/>
    <property type="match status" value="1"/>
</dbReference>
<keyword evidence="2" id="KW-0067">ATP-binding</keyword>
<dbReference type="Pfam" id="PF25601">
    <property type="entry name" value="AAA_lid_14"/>
    <property type="match status" value="1"/>
</dbReference>
<dbReference type="Gene3D" id="3.40.50.2300">
    <property type="match status" value="1"/>
</dbReference>
<dbReference type="InterPro" id="IPR058245">
    <property type="entry name" value="NreC/VraR/RcsB-like_REC"/>
</dbReference>
<keyword evidence="6" id="KW-0597">Phosphoprotein</keyword>
<evidence type="ECO:0000256" key="6">
    <source>
        <dbReference type="PROSITE-ProRule" id="PRU00169"/>
    </source>
</evidence>
<dbReference type="InterPro" id="IPR003593">
    <property type="entry name" value="AAA+_ATPase"/>
</dbReference>
<dbReference type="Pfam" id="PF00158">
    <property type="entry name" value="Sigma54_activat"/>
    <property type="match status" value="1"/>
</dbReference>
<dbReference type="Pfam" id="PF02954">
    <property type="entry name" value="HTH_8"/>
    <property type="match status" value="1"/>
</dbReference>
<dbReference type="EMBL" id="JBEWZI010000010">
    <property type="protein sequence ID" value="MET7014734.1"/>
    <property type="molecule type" value="Genomic_DNA"/>
</dbReference>
<dbReference type="SMART" id="SM00382">
    <property type="entry name" value="AAA"/>
    <property type="match status" value="1"/>
</dbReference>
<feature type="domain" description="Sigma-54 factor interaction" evidence="7">
    <location>
        <begin position="146"/>
        <end position="375"/>
    </location>
</feature>
<dbReference type="InterPro" id="IPR025944">
    <property type="entry name" value="Sigma_54_int_dom_CS"/>
</dbReference>
<dbReference type="Proteomes" id="UP001549691">
    <property type="component" value="Unassembled WGS sequence"/>
</dbReference>
<dbReference type="PROSITE" id="PS50045">
    <property type="entry name" value="SIGMA54_INTERACT_4"/>
    <property type="match status" value="1"/>
</dbReference>
<evidence type="ECO:0000313" key="10">
    <source>
        <dbReference type="Proteomes" id="UP001549691"/>
    </source>
</evidence>
<dbReference type="InterPro" id="IPR027417">
    <property type="entry name" value="P-loop_NTPase"/>
</dbReference>
<reference evidence="9 10" key="1">
    <citation type="submission" date="2024-07" db="EMBL/GenBank/DDBJ databases">
        <title>Uliginosibacterium flavum JJ3220;KACC:17644.</title>
        <authorList>
            <person name="Kim M.K."/>
        </authorList>
    </citation>
    <scope>NUCLEOTIDE SEQUENCE [LARGE SCALE GENOMIC DNA]</scope>
    <source>
        <strain evidence="9 10">KACC:17644</strain>
    </source>
</reference>
<accession>A0ABV2TLC8</accession>
<dbReference type="SUPFAM" id="SSF52172">
    <property type="entry name" value="CheY-like"/>
    <property type="match status" value="1"/>
</dbReference>
<evidence type="ECO:0000256" key="3">
    <source>
        <dbReference type="ARBA" id="ARBA00023015"/>
    </source>
</evidence>
<sequence length="484" mass="52424">MTSASRPSLLIVDDDPLIQNSLAYLLARDFELVVASDRPQALALLQSAGAPDLALLDLGLPPHVNRADEGLALISELLALDPLCKIIVLSGQDEEAHARHALTLGALEFLAKPVAPEQLRAALTRALSLRQQESRELLQSAALPRILGQSAPILAAREQLQHYAATRFPVLIEGESGTGKEIAARALHELGPQRDKPFVALNCAAIAAGLIEATLFGHARGAFTGAVGAQAGYFEEAGEGSLFLDEIGELPLDLQPKLLRVLESGEYQRVGETQTRKTHARVIAATNRDLRFDARAGRFRADLFHRLSVLRVAMPPLRSLGDDRSLLLEHFLNDYTRQMAVSPCRLDTEAQACWLAYDFPGNVRELRNIVVRLLSRHAGQLVGRAALEAELDADSLPETPAQQASPAIQSGDLAAQIQASGGIVLDEALRRVERDYIAAALRAARGNMAQAARLLGLNRSTLYNRIETLARYGEAIFPSDTLSD</sequence>
<dbReference type="InterPro" id="IPR001789">
    <property type="entry name" value="Sig_transdc_resp-reg_receiver"/>
</dbReference>
<keyword evidence="10" id="KW-1185">Reference proteome</keyword>
<keyword evidence="1" id="KW-0547">Nucleotide-binding</keyword>
<dbReference type="CDD" id="cd00009">
    <property type="entry name" value="AAA"/>
    <property type="match status" value="1"/>
</dbReference>
<evidence type="ECO:0000256" key="5">
    <source>
        <dbReference type="ARBA" id="ARBA00023163"/>
    </source>
</evidence>
<evidence type="ECO:0000259" key="7">
    <source>
        <dbReference type="PROSITE" id="PS50045"/>
    </source>
</evidence>
<dbReference type="PANTHER" id="PTHR32071">
    <property type="entry name" value="TRANSCRIPTIONAL REGULATORY PROTEIN"/>
    <property type="match status" value="1"/>
</dbReference>